<dbReference type="GO" id="GO:0016987">
    <property type="term" value="F:sigma factor activity"/>
    <property type="evidence" value="ECO:0007669"/>
    <property type="project" value="UniProtKB-KW"/>
</dbReference>
<proteinExistence type="inferred from homology"/>
<evidence type="ECO:0000256" key="1">
    <source>
        <dbReference type="ARBA" id="ARBA00010641"/>
    </source>
</evidence>
<dbReference type="AlphaFoldDB" id="A0A919U1Z8"/>
<reference evidence="8" key="1">
    <citation type="submission" date="2021-01" db="EMBL/GenBank/DDBJ databases">
        <title>Whole genome shotgun sequence of Cellulomonas chitinilytica NBRC 110799.</title>
        <authorList>
            <person name="Komaki H."/>
            <person name="Tamura T."/>
        </authorList>
    </citation>
    <scope>NUCLEOTIDE SEQUENCE</scope>
    <source>
        <strain evidence="8">NBRC 110799</strain>
    </source>
</reference>
<dbReference type="InterPro" id="IPR014325">
    <property type="entry name" value="RNA_pol_sigma-E_actinobac"/>
</dbReference>
<dbReference type="SUPFAM" id="SSF88659">
    <property type="entry name" value="Sigma3 and sigma4 domains of RNA polymerase sigma factors"/>
    <property type="match status" value="1"/>
</dbReference>
<evidence type="ECO:0000256" key="5">
    <source>
        <dbReference type="ARBA" id="ARBA00023163"/>
    </source>
</evidence>
<gene>
    <name evidence="8" type="ORF">Cch01nite_13580</name>
</gene>
<evidence type="ECO:0000313" key="8">
    <source>
        <dbReference type="EMBL" id="GIG20634.1"/>
    </source>
</evidence>
<dbReference type="InterPro" id="IPR036388">
    <property type="entry name" value="WH-like_DNA-bd_sf"/>
</dbReference>
<dbReference type="PANTHER" id="PTHR43133:SF50">
    <property type="entry name" value="ECF RNA POLYMERASE SIGMA FACTOR SIGM"/>
    <property type="match status" value="1"/>
</dbReference>
<dbReference type="InterPro" id="IPR007627">
    <property type="entry name" value="RNA_pol_sigma70_r2"/>
</dbReference>
<dbReference type="InterPro" id="IPR013325">
    <property type="entry name" value="RNA_pol_sigma_r2"/>
</dbReference>
<keyword evidence="9" id="KW-1185">Reference proteome</keyword>
<dbReference type="Gene3D" id="1.10.10.10">
    <property type="entry name" value="Winged helix-like DNA-binding domain superfamily/Winged helix DNA-binding domain"/>
    <property type="match status" value="1"/>
</dbReference>
<dbReference type="GO" id="GO:0006352">
    <property type="term" value="P:DNA-templated transcription initiation"/>
    <property type="evidence" value="ECO:0007669"/>
    <property type="project" value="InterPro"/>
</dbReference>
<dbReference type="SUPFAM" id="SSF88946">
    <property type="entry name" value="Sigma2 domain of RNA polymerase sigma factors"/>
    <property type="match status" value="1"/>
</dbReference>
<dbReference type="InterPro" id="IPR039425">
    <property type="entry name" value="RNA_pol_sigma-70-like"/>
</dbReference>
<comment type="similarity">
    <text evidence="1">Belongs to the sigma-70 factor family. ECF subfamily.</text>
</comment>
<evidence type="ECO:0000256" key="3">
    <source>
        <dbReference type="ARBA" id="ARBA00023082"/>
    </source>
</evidence>
<dbReference type="Proteomes" id="UP000632740">
    <property type="component" value="Unassembled WGS sequence"/>
</dbReference>
<dbReference type="NCBIfam" id="TIGR02983">
    <property type="entry name" value="SigE-fam_strep"/>
    <property type="match status" value="1"/>
</dbReference>
<organism evidence="8 9">
    <name type="scientific">Cellulomonas chitinilytica</name>
    <dbReference type="NCBI Taxonomy" id="398759"/>
    <lineage>
        <taxon>Bacteria</taxon>
        <taxon>Bacillati</taxon>
        <taxon>Actinomycetota</taxon>
        <taxon>Actinomycetes</taxon>
        <taxon>Micrococcales</taxon>
        <taxon>Cellulomonadaceae</taxon>
        <taxon>Cellulomonas</taxon>
    </lineage>
</organism>
<evidence type="ECO:0000259" key="7">
    <source>
        <dbReference type="Pfam" id="PF08281"/>
    </source>
</evidence>
<keyword evidence="3" id="KW-0731">Sigma factor</keyword>
<evidence type="ECO:0008006" key="10">
    <source>
        <dbReference type="Google" id="ProtNLM"/>
    </source>
</evidence>
<dbReference type="NCBIfam" id="TIGR02937">
    <property type="entry name" value="sigma70-ECF"/>
    <property type="match status" value="1"/>
</dbReference>
<evidence type="ECO:0000256" key="4">
    <source>
        <dbReference type="ARBA" id="ARBA00023125"/>
    </source>
</evidence>
<name>A0A919U1Z8_9CELL</name>
<accession>A0A919U1Z8</accession>
<dbReference type="InterPro" id="IPR013249">
    <property type="entry name" value="RNA_pol_sigma70_r4_t2"/>
</dbReference>
<evidence type="ECO:0000313" key="9">
    <source>
        <dbReference type="Proteomes" id="UP000632740"/>
    </source>
</evidence>
<evidence type="ECO:0000259" key="6">
    <source>
        <dbReference type="Pfam" id="PF04542"/>
    </source>
</evidence>
<keyword evidence="5" id="KW-0804">Transcription</keyword>
<dbReference type="Pfam" id="PF08281">
    <property type="entry name" value="Sigma70_r4_2"/>
    <property type="match status" value="1"/>
</dbReference>
<keyword evidence="4" id="KW-0238">DNA-binding</keyword>
<dbReference type="GO" id="GO:0003677">
    <property type="term" value="F:DNA binding"/>
    <property type="evidence" value="ECO:0007669"/>
    <property type="project" value="UniProtKB-KW"/>
</dbReference>
<dbReference type="InterPro" id="IPR014284">
    <property type="entry name" value="RNA_pol_sigma-70_dom"/>
</dbReference>
<sequence>MPAAVRVKGVTALVSDSDPSRAPSSTAGSGAVVGEVGILPTGGTRTDHDAEFTAFAAAARGELGKTAWLLTGDAHLAAELVQDALVRTYVAWPRARQTDPLAYARRVLANSRIDMWRRRRREVLSAPASVPDSARASESVVVEHRDELVRALARLTTRQRRVVVLRYLVGLTEREVAADLGVSVGAVKSQASRGLSLLRAHLGPLGDDEGGPR</sequence>
<dbReference type="InterPro" id="IPR013324">
    <property type="entry name" value="RNA_pol_sigma_r3/r4-like"/>
</dbReference>
<keyword evidence="2" id="KW-0805">Transcription regulation</keyword>
<evidence type="ECO:0000256" key="2">
    <source>
        <dbReference type="ARBA" id="ARBA00023015"/>
    </source>
</evidence>
<dbReference type="PANTHER" id="PTHR43133">
    <property type="entry name" value="RNA POLYMERASE ECF-TYPE SIGMA FACTO"/>
    <property type="match status" value="1"/>
</dbReference>
<dbReference type="EMBL" id="BONK01000004">
    <property type="protein sequence ID" value="GIG20634.1"/>
    <property type="molecule type" value="Genomic_DNA"/>
</dbReference>
<dbReference type="Gene3D" id="1.10.1740.10">
    <property type="match status" value="1"/>
</dbReference>
<dbReference type="Pfam" id="PF04542">
    <property type="entry name" value="Sigma70_r2"/>
    <property type="match status" value="1"/>
</dbReference>
<feature type="domain" description="RNA polymerase sigma factor 70 region 4 type 2" evidence="7">
    <location>
        <begin position="146"/>
        <end position="196"/>
    </location>
</feature>
<feature type="domain" description="RNA polymerase sigma-70 region 2" evidence="6">
    <location>
        <begin position="66"/>
        <end position="121"/>
    </location>
</feature>
<dbReference type="CDD" id="cd06171">
    <property type="entry name" value="Sigma70_r4"/>
    <property type="match status" value="1"/>
</dbReference>
<comment type="caution">
    <text evidence="8">The sequence shown here is derived from an EMBL/GenBank/DDBJ whole genome shotgun (WGS) entry which is preliminary data.</text>
</comment>
<protein>
    <recommendedName>
        <fullName evidence="10">SigE family RNA polymerase sigma factor</fullName>
    </recommendedName>
</protein>